<evidence type="ECO:0000256" key="1">
    <source>
        <dbReference type="SAM" id="SignalP"/>
    </source>
</evidence>
<keyword evidence="1" id="KW-0732">Signal</keyword>
<proteinExistence type="predicted"/>
<feature type="signal peptide" evidence="1">
    <location>
        <begin position="1"/>
        <end position="24"/>
    </location>
</feature>
<feature type="chain" id="PRO_5013053246" description="Secreted protein" evidence="1">
    <location>
        <begin position="25"/>
        <end position="149"/>
    </location>
</feature>
<sequence>MQARLAFTLTQILVNLMCFGAVYCKDNRKCILFVGERILKCSFQHFSFCDFQSSSAHSLFHNQVRSTMHATLHEVLCKAIFESAWKCFCLPLLHRVCCTSCVLVVCKAFLLITCFNHPSFILELMMTMLDSAKQTARKTKCSVTFNAVV</sequence>
<dbReference type="AlphaFoldDB" id="A0A224YB41"/>
<protein>
    <recommendedName>
        <fullName evidence="3">Secreted protein</fullName>
    </recommendedName>
</protein>
<organism evidence="2">
    <name type="scientific">Rhipicephalus zambeziensis</name>
    <dbReference type="NCBI Taxonomy" id="60191"/>
    <lineage>
        <taxon>Eukaryota</taxon>
        <taxon>Metazoa</taxon>
        <taxon>Ecdysozoa</taxon>
        <taxon>Arthropoda</taxon>
        <taxon>Chelicerata</taxon>
        <taxon>Arachnida</taxon>
        <taxon>Acari</taxon>
        <taxon>Parasitiformes</taxon>
        <taxon>Ixodida</taxon>
        <taxon>Ixodoidea</taxon>
        <taxon>Ixodidae</taxon>
        <taxon>Rhipicephalinae</taxon>
        <taxon>Rhipicephalus</taxon>
        <taxon>Rhipicephalus</taxon>
    </lineage>
</organism>
<reference evidence="2" key="1">
    <citation type="journal article" date="2017" name="Parasit. Vectors">
        <title>Sialotranscriptomics of Rhipicephalus zambeziensis reveals intricate expression profiles of secretory proteins and suggests tight temporal transcriptional regulation during blood-feeding.</title>
        <authorList>
            <person name="de Castro M.H."/>
            <person name="de Klerk D."/>
            <person name="Pienaar R."/>
            <person name="Rees D.J.G."/>
            <person name="Mans B.J."/>
        </authorList>
    </citation>
    <scope>NUCLEOTIDE SEQUENCE</scope>
    <source>
        <tissue evidence="2">Salivary glands</tissue>
    </source>
</reference>
<accession>A0A224YB41</accession>
<name>A0A224YB41_9ACAR</name>
<evidence type="ECO:0008006" key="3">
    <source>
        <dbReference type="Google" id="ProtNLM"/>
    </source>
</evidence>
<evidence type="ECO:0000313" key="2">
    <source>
        <dbReference type="EMBL" id="MAA12869.1"/>
    </source>
</evidence>
<dbReference type="EMBL" id="GFPF01001723">
    <property type="protein sequence ID" value="MAA12869.1"/>
    <property type="molecule type" value="Transcribed_RNA"/>
</dbReference>